<feature type="transmembrane region" description="Helical" evidence="1">
    <location>
        <begin position="288"/>
        <end position="312"/>
    </location>
</feature>
<gene>
    <name evidence="3" type="ORF">GCM10023100_04910</name>
</gene>
<evidence type="ECO:0000259" key="2">
    <source>
        <dbReference type="Pfam" id="PF20703"/>
    </source>
</evidence>
<keyword evidence="1" id="KW-0472">Membrane</keyword>
<feature type="domain" description="Novel STAND NTPase 1" evidence="2">
    <location>
        <begin position="2"/>
        <end position="227"/>
    </location>
</feature>
<evidence type="ECO:0000313" key="3">
    <source>
        <dbReference type="EMBL" id="GAA4564120.1"/>
    </source>
</evidence>
<dbReference type="Pfam" id="PF20703">
    <property type="entry name" value="nSTAND1"/>
    <property type="match status" value="1"/>
</dbReference>
<keyword evidence="4" id="KW-1185">Reference proteome</keyword>
<dbReference type="EMBL" id="BAABFF010000001">
    <property type="protein sequence ID" value="GAA4564120.1"/>
    <property type="molecule type" value="Genomic_DNA"/>
</dbReference>
<dbReference type="Proteomes" id="UP001500691">
    <property type="component" value="Unassembled WGS sequence"/>
</dbReference>
<proteinExistence type="predicted"/>
<protein>
    <recommendedName>
        <fullName evidence="2">Novel STAND NTPase 1 domain-containing protein</fullName>
    </recommendedName>
</protein>
<keyword evidence="1" id="KW-1133">Transmembrane helix</keyword>
<accession>A0ABP8SAJ7</accession>
<keyword evidence="1" id="KW-0812">Transmembrane</keyword>
<sequence>MLVTLRADFLDPVLKHPRLGRMMRSGNMVPLAPMSRDQLRKVIAGAGGHVSELVYESGLVDRILDDAAEAPGALPLVSLLLRELWWRRNDGQVAHATYESVGRVSGVVAHYAELVWQQSIDAQDQNEALSLLIGLVTLQPGGAVPLRRRLTRGEAGETRWRMVNELARRRLLVLNRGSEEEVAELAHDILITAWPRFRELVEVTGEFLRERGELDFYRSRWKAANRNPILLPDPLCLASIEYGLRGREHDLTEEEKEFLALGRRRRNARGKFRAVWNSTATVLGRWTWAHIIFVSLIMALLITGWAGMRALLESSQSRGRLAP</sequence>
<evidence type="ECO:0000256" key="1">
    <source>
        <dbReference type="SAM" id="Phobius"/>
    </source>
</evidence>
<evidence type="ECO:0000313" key="4">
    <source>
        <dbReference type="Proteomes" id="UP001500691"/>
    </source>
</evidence>
<organism evidence="3 4">
    <name type="scientific">Actinocorallia cavernae</name>
    <dbReference type="NCBI Taxonomy" id="328075"/>
    <lineage>
        <taxon>Bacteria</taxon>
        <taxon>Bacillati</taxon>
        <taxon>Actinomycetota</taxon>
        <taxon>Actinomycetes</taxon>
        <taxon>Streptosporangiales</taxon>
        <taxon>Thermomonosporaceae</taxon>
        <taxon>Actinocorallia</taxon>
    </lineage>
</organism>
<reference evidence="4" key="1">
    <citation type="journal article" date="2019" name="Int. J. Syst. Evol. Microbiol.">
        <title>The Global Catalogue of Microorganisms (GCM) 10K type strain sequencing project: providing services to taxonomists for standard genome sequencing and annotation.</title>
        <authorList>
            <consortium name="The Broad Institute Genomics Platform"/>
            <consortium name="The Broad Institute Genome Sequencing Center for Infectious Disease"/>
            <person name="Wu L."/>
            <person name="Ma J."/>
        </authorList>
    </citation>
    <scope>NUCLEOTIDE SEQUENCE [LARGE SCALE GENOMIC DNA]</scope>
    <source>
        <strain evidence="4">JCM 13278</strain>
    </source>
</reference>
<name>A0ABP8SAJ7_9ACTN</name>
<comment type="caution">
    <text evidence="3">The sequence shown here is derived from an EMBL/GenBank/DDBJ whole genome shotgun (WGS) entry which is preliminary data.</text>
</comment>
<dbReference type="InterPro" id="IPR049052">
    <property type="entry name" value="nSTAND1"/>
</dbReference>